<evidence type="ECO:0000313" key="2">
    <source>
        <dbReference type="EMBL" id="CAG8646329.1"/>
    </source>
</evidence>
<dbReference type="AlphaFoldDB" id="A0A9N9DPS3"/>
<sequence>SPVSPVLSVTPQMPTLSMNSHDSTDYVNLEQTQSAIIANAMELHSSPEVNSNNISVSERIVSHISGQKNNQSKSQNASSGLLQISISQSKDDLASELDQSEIKSPCPDPQSSTNQVQAQSGISPELSITPPKIAEASTLVLKIPYNQKVERGLRREISVCDQDNSNEINTPCAQIGQSSCIPNIASDNTFDVQIPEFFLETILTGSDKVTAQNIVDLFNIAMKIRQKEILYWHCYYKAYEDRIRNIRSINKINDKSARMLVYNEIKSLLPDITDTNTEVSMPSTSRPEKVILETVGSVLAKNISPETKIPFTPQI</sequence>
<dbReference type="EMBL" id="CAJVPK010005713">
    <property type="protein sequence ID" value="CAG8646329.1"/>
    <property type="molecule type" value="Genomic_DNA"/>
</dbReference>
<reference evidence="2" key="1">
    <citation type="submission" date="2021-06" db="EMBL/GenBank/DDBJ databases">
        <authorList>
            <person name="Kallberg Y."/>
            <person name="Tangrot J."/>
            <person name="Rosling A."/>
        </authorList>
    </citation>
    <scope>NUCLEOTIDE SEQUENCE</scope>
    <source>
        <strain evidence="2">AZ414A</strain>
    </source>
</reference>
<name>A0A9N9DPS3_9GLOM</name>
<feature type="region of interest" description="Disordered" evidence="1">
    <location>
        <begin position="89"/>
        <end position="127"/>
    </location>
</feature>
<evidence type="ECO:0000256" key="1">
    <source>
        <dbReference type="SAM" id="MobiDB-lite"/>
    </source>
</evidence>
<feature type="compositionally biased region" description="Polar residues" evidence="1">
    <location>
        <begin position="109"/>
        <end position="122"/>
    </location>
</feature>
<keyword evidence="3" id="KW-1185">Reference proteome</keyword>
<proteinExistence type="predicted"/>
<feature type="non-terminal residue" evidence="2">
    <location>
        <position position="315"/>
    </location>
</feature>
<organism evidence="2 3">
    <name type="scientific">Diversispora eburnea</name>
    <dbReference type="NCBI Taxonomy" id="1213867"/>
    <lineage>
        <taxon>Eukaryota</taxon>
        <taxon>Fungi</taxon>
        <taxon>Fungi incertae sedis</taxon>
        <taxon>Mucoromycota</taxon>
        <taxon>Glomeromycotina</taxon>
        <taxon>Glomeromycetes</taxon>
        <taxon>Diversisporales</taxon>
        <taxon>Diversisporaceae</taxon>
        <taxon>Diversispora</taxon>
    </lineage>
</organism>
<feature type="region of interest" description="Disordered" evidence="1">
    <location>
        <begin position="1"/>
        <end position="22"/>
    </location>
</feature>
<evidence type="ECO:0000313" key="3">
    <source>
        <dbReference type="Proteomes" id="UP000789706"/>
    </source>
</evidence>
<comment type="caution">
    <text evidence="2">The sequence shown here is derived from an EMBL/GenBank/DDBJ whole genome shotgun (WGS) entry which is preliminary data.</text>
</comment>
<feature type="non-terminal residue" evidence="2">
    <location>
        <position position="1"/>
    </location>
</feature>
<protein>
    <submittedName>
        <fullName evidence="2">2663_t:CDS:1</fullName>
    </submittedName>
</protein>
<dbReference type="OrthoDB" id="2443439at2759"/>
<dbReference type="Proteomes" id="UP000789706">
    <property type="component" value="Unassembled WGS sequence"/>
</dbReference>
<accession>A0A9N9DPS3</accession>
<gene>
    <name evidence="2" type="ORF">DEBURN_LOCUS11325</name>
</gene>